<comment type="caution">
    <text evidence="3">The sequence shown here is derived from an EMBL/GenBank/DDBJ whole genome shotgun (WGS) entry which is preliminary data.</text>
</comment>
<keyword evidence="4" id="KW-1185">Reference proteome</keyword>
<evidence type="ECO:0008006" key="5">
    <source>
        <dbReference type="Google" id="ProtNLM"/>
    </source>
</evidence>
<evidence type="ECO:0000313" key="4">
    <source>
        <dbReference type="Proteomes" id="UP001401887"/>
    </source>
</evidence>
<dbReference type="Gene3D" id="2.60.40.4070">
    <property type="match status" value="1"/>
</dbReference>
<dbReference type="RefSeq" id="WP_345460484.1">
    <property type="nucleotide sequence ID" value="NZ_BAABRP010000001.1"/>
</dbReference>
<evidence type="ECO:0000256" key="2">
    <source>
        <dbReference type="SAM" id="SignalP"/>
    </source>
</evidence>
<protein>
    <recommendedName>
        <fullName evidence="5">FlgD Ig-like domain-containing protein</fullName>
    </recommendedName>
</protein>
<name>A0ABP9W393_9DEIO</name>
<evidence type="ECO:0000313" key="3">
    <source>
        <dbReference type="EMBL" id="GAA5511827.1"/>
    </source>
</evidence>
<dbReference type="EMBL" id="BAABRP010000001">
    <property type="protein sequence ID" value="GAA5511827.1"/>
    <property type="molecule type" value="Genomic_DNA"/>
</dbReference>
<feature type="chain" id="PRO_5047046209" description="FlgD Ig-like domain-containing protein" evidence="2">
    <location>
        <begin position="20"/>
        <end position="203"/>
    </location>
</feature>
<reference evidence="3 4" key="1">
    <citation type="submission" date="2024-02" db="EMBL/GenBank/DDBJ databases">
        <title>Deinococcus carri NBRC 110142.</title>
        <authorList>
            <person name="Ichikawa N."/>
            <person name="Katano-Makiyama Y."/>
            <person name="Hidaka K."/>
        </authorList>
    </citation>
    <scope>NUCLEOTIDE SEQUENCE [LARGE SCALE GENOMIC DNA]</scope>
    <source>
        <strain evidence="3 4">NBRC 110142</strain>
    </source>
</reference>
<dbReference type="Proteomes" id="UP001401887">
    <property type="component" value="Unassembled WGS sequence"/>
</dbReference>
<accession>A0ABP9W393</accession>
<evidence type="ECO:0000256" key="1">
    <source>
        <dbReference type="SAM" id="MobiDB-lite"/>
    </source>
</evidence>
<feature type="signal peptide" evidence="2">
    <location>
        <begin position="1"/>
        <end position="19"/>
    </location>
</feature>
<keyword evidence="2" id="KW-0732">Signal</keyword>
<sequence>MTSRLLLTLALTWGSLAGAIGVNDIPALPPGAATPAPAPAPALPAPAPVTPTAPVTPPTTVPSTTPSPAPSSLPVGPALGQAHQAALRGPATLTRGTTGEWTLQLTNTGQTPIHLEHGACDLKFEVLNAAGNIVRPVVNNTVCTMQLVITDVAPGETGNVLTLRWDGKDASGNPLPAGTYTLRAAFWDRQVSIRPPAVQVTLR</sequence>
<feature type="region of interest" description="Disordered" evidence="1">
    <location>
        <begin position="35"/>
        <end position="72"/>
    </location>
</feature>
<proteinExistence type="predicted"/>
<feature type="compositionally biased region" description="Pro residues" evidence="1">
    <location>
        <begin position="36"/>
        <end position="71"/>
    </location>
</feature>
<gene>
    <name evidence="3" type="ORF">Dcar01_00540</name>
</gene>
<organism evidence="3 4">
    <name type="scientific">Deinococcus carri</name>
    <dbReference type="NCBI Taxonomy" id="1211323"/>
    <lineage>
        <taxon>Bacteria</taxon>
        <taxon>Thermotogati</taxon>
        <taxon>Deinococcota</taxon>
        <taxon>Deinococci</taxon>
        <taxon>Deinococcales</taxon>
        <taxon>Deinococcaceae</taxon>
        <taxon>Deinococcus</taxon>
    </lineage>
</organism>